<dbReference type="Pfam" id="PF14765">
    <property type="entry name" value="PS-DH"/>
    <property type="match status" value="1"/>
</dbReference>
<evidence type="ECO:0000256" key="14">
    <source>
        <dbReference type="ARBA" id="ARBA00022833"/>
    </source>
</evidence>
<dbReference type="Pfam" id="PF02801">
    <property type="entry name" value="Ketoacyl-synt_C"/>
    <property type="match status" value="1"/>
</dbReference>
<keyword evidence="6" id="KW-0596">Phosphopantetheine</keyword>
<dbReference type="InterPro" id="IPR049551">
    <property type="entry name" value="PKS_DH_C"/>
</dbReference>
<keyword evidence="17" id="KW-0482">Metalloprotease</keyword>
<evidence type="ECO:0000256" key="5">
    <source>
        <dbReference type="ARBA" id="ARBA00010550"/>
    </source>
</evidence>
<keyword evidence="15" id="KW-0067">ATP-binding</keyword>
<dbReference type="Pfam" id="PF00004">
    <property type="entry name" value="AAA"/>
    <property type="match status" value="1"/>
</dbReference>
<comment type="catalytic activity">
    <reaction evidence="20">
        <text>holo-[ACP] + malonyl-CoA = malonyl-[ACP] + CoA</text>
        <dbReference type="Rhea" id="RHEA:41792"/>
        <dbReference type="Rhea" id="RHEA-COMP:9623"/>
        <dbReference type="Rhea" id="RHEA-COMP:9685"/>
        <dbReference type="ChEBI" id="CHEBI:57287"/>
        <dbReference type="ChEBI" id="CHEBI:57384"/>
        <dbReference type="ChEBI" id="CHEBI:64479"/>
        <dbReference type="ChEBI" id="CHEBI:78449"/>
        <dbReference type="EC" id="2.3.1.39"/>
    </reaction>
    <physiologicalReaction direction="left-to-right" evidence="20">
        <dbReference type="Rhea" id="RHEA:41793"/>
    </physiologicalReaction>
</comment>
<dbReference type="GO" id="GO:0046872">
    <property type="term" value="F:metal ion binding"/>
    <property type="evidence" value="ECO:0007669"/>
    <property type="project" value="UniProtKB-KW"/>
</dbReference>
<dbReference type="GO" id="GO:0004222">
    <property type="term" value="F:metalloendopeptidase activity"/>
    <property type="evidence" value="ECO:0007669"/>
    <property type="project" value="InterPro"/>
</dbReference>
<dbReference type="SUPFAM" id="SSF140990">
    <property type="entry name" value="FtsH protease domain-like"/>
    <property type="match status" value="1"/>
</dbReference>
<evidence type="ECO:0000256" key="17">
    <source>
        <dbReference type="ARBA" id="ARBA00023049"/>
    </source>
</evidence>
<feature type="region of interest" description="N-terminal hotdog fold" evidence="25">
    <location>
        <begin position="1650"/>
        <end position="1769"/>
    </location>
</feature>
<dbReference type="FunFam" id="3.40.50.300:FF:000195">
    <property type="entry name" value="ATP-dependent zinc metalloprotease FTSH 11"/>
    <property type="match status" value="1"/>
</dbReference>
<dbReference type="SMART" id="SM00825">
    <property type="entry name" value="PKS_KS"/>
    <property type="match status" value="1"/>
</dbReference>
<evidence type="ECO:0000256" key="3">
    <source>
        <dbReference type="ARBA" id="ARBA00005194"/>
    </source>
</evidence>
<dbReference type="GO" id="GO:0031966">
    <property type="term" value="C:mitochondrial membrane"/>
    <property type="evidence" value="ECO:0007669"/>
    <property type="project" value="UniProtKB-SubCell"/>
</dbReference>
<evidence type="ECO:0000256" key="21">
    <source>
        <dbReference type="ARBA" id="ARBA00062117"/>
    </source>
</evidence>
<evidence type="ECO:0000256" key="13">
    <source>
        <dbReference type="ARBA" id="ARBA00022801"/>
    </source>
</evidence>
<dbReference type="Proteomes" id="UP000518266">
    <property type="component" value="Unassembled WGS sequence"/>
</dbReference>
<dbReference type="GO" id="GO:0006633">
    <property type="term" value="P:fatty acid biosynthetic process"/>
    <property type="evidence" value="ECO:0007669"/>
    <property type="project" value="UniProtKB-UniPathway"/>
</dbReference>
<dbReference type="SUPFAM" id="SSF52540">
    <property type="entry name" value="P-loop containing nucleoside triphosphate hydrolases"/>
    <property type="match status" value="1"/>
</dbReference>
<evidence type="ECO:0000256" key="12">
    <source>
        <dbReference type="ARBA" id="ARBA00022741"/>
    </source>
</evidence>
<comment type="similarity">
    <text evidence="4">In the C-terminal section; belongs to the peptidase M41 family.</text>
</comment>
<dbReference type="InterPro" id="IPR014031">
    <property type="entry name" value="Ketoacyl_synth_C"/>
</dbReference>
<feature type="domain" description="Ketosynthase family 3 (KS3)" evidence="26">
    <location>
        <begin position="772"/>
        <end position="1197"/>
    </location>
</feature>
<evidence type="ECO:0000256" key="19">
    <source>
        <dbReference type="ARBA" id="ARBA00023136"/>
    </source>
</evidence>
<dbReference type="GO" id="GO:0010636">
    <property type="term" value="P:positive regulation of mitochondrial fusion"/>
    <property type="evidence" value="ECO:0007669"/>
    <property type="project" value="UniProtKB-ARBA"/>
</dbReference>
<gene>
    <name evidence="28" type="ORF">F7725_028834</name>
</gene>
<evidence type="ECO:0000259" key="27">
    <source>
        <dbReference type="PROSITE" id="PS52019"/>
    </source>
</evidence>
<dbReference type="SMART" id="SM00827">
    <property type="entry name" value="PKS_AT"/>
    <property type="match status" value="1"/>
</dbReference>
<dbReference type="InterPro" id="IPR037219">
    <property type="entry name" value="Peptidase_M41-like"/>
</dbReference>
<dbReference type="Pfam" id="PF21089">
    <property type="entry name" value="PKS_DH_N"/>
    <property type="match status" value="1"/>
</dbReference>
<evidence type="ECO:0000256" key="24">
    <source>
        <dbReference type="ARBA" id="ARBA00078852"/>
    </source>
</evidence>
<protein>
    <recommendedName>
        <fullName evidence="22">ATP-dependent zinc metalloprotease YME1L1</fullName>
    </recommendedName>
    <alternativeName>
        <fullName evidence="23">ATP-dependent metalloprotease FtsH1</fullName>
    </alternativeName>
    <alternativeName>
        <fullName evidence="24">YME1-like protein 1</fullName>
    </alternativeName>
</protein>
<dbReference type="CDD" id="cd19501">
    <property type="entry name" value="RecA-like_FtsH"/>
    <property type="match status" value="1"/>
</dbReference>
<evidence type="ECO:0000256" key="9">
    <source>
        <dbReference type="ARBA" id="ARBA00022679"/>
    </source>
</evidence>
<keyword evidence="13" id="KW-0378">Hydrolase</keyword>
<dbReference type="EMBL" id="JAAKFY010000024">
    <property type="protein sequence ID" value="KAF3836276.1"/>
    <property type="molecule type" value="Genomic_DNA"/>
</dbReference>
<dbReference type="Gene3D" id="3.10.129.110">
    <property type="entry name" value="Polyketide synthase dehydratase"/>
    <property type="match status" value="1"/>
</dbReference>
<dbReference type="InterPro" id="IPR003593">
    <property type="entry name" value="AAA+_ATPase"/>
</dbReference>
<dbReference type="GO" id="GO:0016887">
    <property type="term" value="F:ATP hydrolysis activity"/>
    <property type="evidence" value="ECO:0007669"/>
    <property type="project" value="InterPro"/>
</dbReference>
<dbReference type="SUPFAM" id="SSF52151">
    <property type="entry name" value="FabD/lysophospholipase-like"/>
    <property type="match status" value="1"/>
</dbReference>
<dbReference type="Gene3D" id="3.30.70.3290">
    <property type="match status" value="1"/>
</dbReference>
<dbReference type="SUPFAM" id="SSF55048">
    <property type="entry name" value="Probable ACP-binding domain of malonyl-CoA ACP transacylase"/>
    <property type="match status" value="1"/>
</dbReference>
<dbReference type="GO" id="GO:0005524">
    <property type="term" value="F:ATP binding"/>
    <property type="evidence" value="ECO:0007669"/>
    <property type="project" value="UniProtKB-KW"/>
</dbReference>
<dbReference type="InterPro" id="IPR014030">
    <property type="entry name" value="Ketoacyl_synth_N"/>
</dbReference>
<evidence type="ECO:0000256" key="11">
    <source>
        <dbReference type="ARBA" id="ARBA00022723"/>
    </source>
</evidence>
<dbReference type="InterPro" id="IPR016035">
    <property type="entry name" value="Acyl_Trfase/lysoPLipase"/>
</dbReference>
<dbReference type="InterPro" id="IPR018201">
    <property type="entry name" value="Ketoacyl_synth_AS"/>
</dbReference>
<dbReference type="InterPro" id="IPR011032">
    <property type="entry name" value="GroES-like_sf"/>
</dbReference>
<evidence type="ECO:0000259" key="26">
    <source>
        <dbReference type="PROSITE" id="PS52004"/>
    </source>
</evidence>
<dbReference type="PROSITE" id="PS52004">
    <property type="entry name" value="KS3_2"/>
    <property type="match status" value="1"/>
</dbReference>
<dbReference type="InterPro" id="IPR049552">
    <property type="entry name" value="PKS_DH_N"/>
</dbReference>
<dbReference type="InterPro" id="IPR003960">
    <property type="entry name" value="ATPase_AAA_CS"/>
</dbReference>
<dbReference type="InterPro" id="IPR020841">
    <property type="entry name" value="PKS_Beta-ketoAc_synthase_dom"/>
</dbReference>
<keyword evidence="18" id="KW-0496">Mitochondrion</keyword>
<dbReference type="Gene3D" id="3.40.50.300">
    <property type="entry name" value="P-loop containing nucleotide triphosphate hydrolases"/>
    <property type="match status" value="1"/>
</dbReference>
<evidence type="ECO:0000256" key="1">
    <source>
        <dbReference type="ARBA" id="ARBA00001947"/>
    </source>
</evidence>
<dbReference type="GO" id="GO:0034982">
    <property type="term" value="P:mitochondrial protein processing"/>
    <property type="evidence" value="ECO:0007669"/>
    <property type="project" value="UniProtKB-ARBA"/>
</dbReference>
<dbReference type="SUPFAM" id="SSF50129">
    <property type="entry name" value="GroES-like"/>
    <property type="match status" value="1"/>
</dbReference>
<accession>A0A7J5XGR6</accession>
<dbReference type="InterPro" id="IPR016036">
    <property type="entry name" value="Malonyl_transacylase_ACP-bd"/>
</dbReference>
<dbReference type="Gene3D" id="3.40.366.10">
    <property type="entry name" value="Malonyl-Coenzyme A Acyl Carrier Protein, domain 2"/>
    <property type="match status" value="1"/>
</dbReference>
<dbReference type="InterPro" id="IPR042104">
    <property type="entry name" value="PKS_dehydratase_sf"/>
</dbReference>
<keyword evidence="14" id="KW-0862">Zinc</keyword>
<comment type="cofactor">
    <cofactor evidence="1">
        <name>Zn(2+)</name>
        <dbReference type="ChEBI" id="CHEBI:29105"/>
    </cofactor>
</comment>
<evidence type="ECO:0000256" key="8">
    <source>
        <dbReference type="ARBA" id="ARBA00022670"/>
    </source>
</evidence>
<evidence type="ECO:0000313" key="29">
    <source>
        <dbReference type="Proteomes" id="UP000518266"/>
    </source>
</evidence>
<dbReference type="PANTHER" id="PTHR45681:SF8">
    <property type="entry name" value="CARRIER DOMAIN-CONTAINING PROTEIN"/>
    <property type="match status" value="1"/>
</dbReference>
<evidence type="ECO:0000256" key="15">
    <source>
        <dbReference type="ARBA" id="ARBA00022840"/>
    </source>
</evidence>
<dbReference type="Pfam" id="PF00698">
    <property type="entry name" value="Acyl_transf_1"/>
    <property type="match status" value="1"/>
</dbReference>
<keyword evidence="8" id="KW-0645">Protease</keyword>
<organism evidence="28 29">
    <name type="scientific">Dissostichus mawsoni</name>
    <name type="common">Antarctic cod</name>
    <dbReference type="NCBI Taxonomy" id="36200"/>
    <lineage>
        <taxon>Eukaryota</taxon>
        <taxon>Metazoa</taxon>
        <taxon>Chordata</taxon>
        <taxon>Craniata</taxon>
        <taxon>Vertebrata</taxon>
        <taxon>Euteleostomi</taxon>
        <taxon>Actinopterygii</taxon>
        <taxon>Neopterygii</taxon>
        <taxon>Teleostei</taxon>
        <taxon>Neoteleostei</taxon>
        <taxon>Acanthomorphata</taxon>
        <taxon>Eupercaria</taxon>
        <taxon>Perciformes</taxon>
        <taxon>Notothenioidei</taxon>
        <taxon>Nototheniidae</taxon>
        <taxon>Dissostichus</taxon>
    </lineage>
</organism>
<feature type="domain" description="PKS/mFAS DH" evidence="27">
    <location>
        <begin position="1650"/>
        <end position="1931"/>
    </location>
</feature>
<dbReference type="PANTHER" id="PTHR45681">
    <property type="entry name" value="POLYKETIDE SYNTHASE 44-RELATED"/>
    <property type="match status" value="1"/>
</dbReference>
<comment type="subunit">
    <text evidence="21">Homohexamer; may also form heterohexamers. Exists in several complexes of 600-1100 kDa. Interacts with AFG1L.</text>
</comment>
<dbReference type="GO" id="GO:0004315">
    <property type="term" value="F:3-oxoacyl-[acyl-carrier-protein] synthase activity"/>
    <property type="evidence" value="ECO:0007669"/>
    <property type="project" value="InterPro"/>
</dbReference>
<reference evidence="28 29" key="1">
    <citation type="submission" date="2020-03" db="EMBL/GenBank/DDBJ databases">
        <title>Dissostichus mawsoni Genome sequencing and assembly.</title>
        <authorList>
            <person name="Park H."/>
        </authorList>
    </citation>
    <scope>NUCLEOTIDE SEQUENCE [LARGE SCALE GENOMIC DNA]</scope>
    <source>
        <strain evidence="28">DM0001</strain>
        <tissue evidence="28">Muscle</tissue>
    </source>
</reference>
<dbReference type="Gene3D" id="3.40.47.10">
    <property type="match status" value="1"/>
</dbReference>
<feature type="active site" description="Proton donor; for dehydratase activity" evidence="25">
    <location>
        <position position="1849"/>
    </location>
</feature>
<dbReference type="FunFam" id="1.20.58.760:FF:000002">
    <property type="entry name" value="ATP-dependent zinc metalloprotease FtsH"/>
    <property type="match status" value="1"/>
</dbReference>
<feature type="region of interest" description="C-terminal hotdog fold" evidence="25">
    <location>
        <begin position="1786"/>
        <end position="1931"/>
    </location>
</feature>
<keyword evidence="9" id="KW-0808">Transferase</keyword>
<evidence type="ECO:0000256" key="16">
    <source>
        <dbReference type="ARBA" id="ARBA00022989"/>
    </source>
</evidence>
<keyword evidence="19" id="KW-0472">Membrane</keyword>
<comment type="similarity">
    <text evidence="5">In the N-terminal section; belongs to the AAA ATPase family.</text>
</comment>
<dbReference type="InterPro" id="IPR016039">
    <property type="entry name" value="Thiolase-like"/>
</dbReference>
<dbReference type="InterPro" id="IPR041569">
    <property type="entry name" value="AAA_lid_3"/>
</dbReference>
<dbReference type="InterPro" id="IPR027417">
    <property type="entry name" value="P-loop_NTPase"/>
</dbReference>
<dbReference type="PROSITE" id="PS00606">
    <property type="entry name" value="KS3_1"/>
    <property type="match status" value="1"/>
</dbReference>
<keyword evidence="7" id="KW-0597">Phosphoprotein</keyword>
<dbReference type="InterPro" id="IPR001227">
    <property type="entry name" value="Ac_transferase_dom_sf"/>
</dbReference>
<dbReference type="InterPro" id="IPR050444">
    <property type="entry name" value="Polyketide_Synthase"/>
</dbReference>
<dbReference type="InterPro" id="IPR032821">
    <property type="entry name" value="PKS_assoc"/>
</dbReference>
<evidence type="ECO:0000256" key="20">
    <source>
        <dbReference type="ARBA" id="ARBA00048404"/>
    </source>
</evidence>
<dbReference type="PROSITE" id="PS52019">
    <property type="entry name" value="PKS_MFAS_DH"/>
    <property type="match status" value="1"/>
</dbReference>
<evidence type="ECO:0000256" key="2">
    <source>
        <dbReference type="ARBA" id="ARBA00004325"/>
    </source>
</evidence>
<comment type="pathway">
    <text evidence="3">Lipid metabolism; fatty acid biosynthesis.</text>
</comment>
<evidence type="ECO:0000256" key="10">
    <source>
        <dbReference type="ARBA" id="ARBA00022692"/>
    </source>
</evidence>
<evidence type="ECO:0000256" key="18">
    <source>
        <dbReference type="ARBA" id="ARBA00023128"/>
    </source>
</evidence>
<comment type="subcellular location">
    <subcellularLocation>
        <location evidence="2">Mitochondrion membrane</location>
    </subcellularLocation>
</comment>
<dbReference type="Pfam" id="PF17862">
    <property type="entry name" value="AAA_lid_3"/>
    <property type="match status" value="1"/>
</dbReference>
<sequence length="2305" mass="254569">MAPSVSVVLPALIVSTLFLVFSRVGVRFLARLTLDLTQQRHCSDAFLLLQMIVPLSQLINALHSLKTSATASIQTLQQGFIPEHSSYLKEPSVSLRDLGLSEIRGSQLDELLSRLLPIPAPEEPPVVPSAWRSSHVSADSFFQNKHGFSHRTLGVFGSPIFHRQHHSPLKAACSELQFLPVLVQSRGFKTFRPKTRRTDYDGPVESEPYTPAFMKGLLQREKGPESLDEVLKEKNLPENQQEAFKTGFSEGFMRSQAFTQRTQGILAEENQVDPFGPASCWDLWLVEIPVSLGFRTTSGLDSAVDPVQVKNVTFEHVKGVEEAKNELQEVVEFLKNPQKFTVLGGKLPKGILLIGPPGTGKTLLARAVAGEADVPFYYASGSEFDEMFVGVGASRIRNLFSKFAGFGDNGRVSKEAKANAPCVIFIDELDSVGGKRIESPMHPYSRQTINQLLAEMDGFKPNEGVIVVGATNFAEALDSALIRPGRFDMQVTVPRPDVKGRTEILNWYFSKIKVDPAVEAEIIARGTVGFTGAELENLVNQAALKAAVDEKEMVTMTDLEFAKDKILMGPERRSVDIDKKNKTITAYHESGHAIVAYYTKDAMPINKATIMPRGPTLGHVSMLPEDDRWSETRAQLLAQMDVSMGGRVAEELIFGDDNITTGASSDFDGATKIAKMMVTRFGMSDKLGVMTYKDVTKQSPETQAAIEQEVRVLLHDSYARAKSLLKAYSEEHKKLADALLAHETLDAKEIKMLLEEKSLDLPIPQGIMEDANDDIAVIGIGCNFPGGEGLDNFWKVLLEGKNCVVDIPPERFDTTFWYDADESKPGKTQTTKAALIEGLNEFDHRFFGITEVEADFMDPQQKLLLQCTYRALEDAGIAMESISGTRTGVYMGLMNRDYEILQSNSPTTINHYNGTGTAMSVAANRISFTFNLTGPSFAVDSACSSSLVVLHLACQAIKQGDCEMALCGGVSCILEPRVFVALSKAKMISPEGTSKPFSSRADGYGRGEGCGVVLLKPLKKAIKDCNRIWGIISKTAVNQDGHSVTPITKPSMTQQEELLRNIYSESDLANVQYIEAHGTGTPVGDPTEAGSISNVIAKAKPPGSETLWIGSVKGNIGHTESAAGVAGLIKVLLMMKHATIVPSVFYSEDNASLDVKALGIRIPTKAEQWETKGSLERVAGINSFGFGGTNAHVIVREYRQTSLANPIPQSCTNLFVTSAACEKSFILSVTDTYQRLCNDQTVDLQALSYTSACGRSHSRHKYRRAFPTSSLSELKHQLTSVLKAKVESISPDIKLVFVFCGNGVAYRGMCKQLLTEVPVFRDKVREVENLFQSHKNISISQWLSGEYDNNDFSRPNAVQPLIFAVQVGIAALLKHWGIKPDTVLGHSVGEVAAAHCSGLLSLEDAVKVLYHRSTLQNKVTGGKMLVVSNVAVEKVLKTLPEFAGQICVAALNSPQSCTLSGDADAIAILHEKLKIMFAEKNLFLHELDVPAAYHSHMMDPILDDIETSINPLYAKNKECKLFSTVTGNCYSDGDFTTGSYWAKNIREPVLFEQALHAVTKDKHSRTNVVFVEIGPRRALQRNIHETLGNNTIVLPSVQPEKDYTILSTVAKLFELGNSVDWHQLYRGYETLPTEFPVYQFVNTTKELHFEAVIKGNESSAFPPHKEYICNLSLETAPYLWEHKNNGVPIVPGAFFVELAYASVMASLRPKKPVSLLQLSVRFENLFALSSNSHQLKVTLEPGENVASFKIHSPVATHSSGTYRCTDGQTQLEEPTICLDMIYQRCKLVMKKKEIYSILSQAGFEYGNVFEQLDDVHFGEDFKEAVTAIQVPKELLKHLHDYFIHPVLLDYFLQMTAVVAIGRLTAKQGFPSAISSVAISAPLQENMFMYLRATQETPGFLDVSGGFSNTDGHVLVELIGVRISFLGNCSNGLQSRFFHNEMTSITDKEDLQNSKIKAIVFEDKLGIAKGLRPYLHPDSAFVESGEHWMADQIRKLVLDSLKSNVNLENVLFLWGVDDFSHLSPEKMLDHLVTCCELFRQIVLVLKESKRSFTVRVITNRSTEMTVDHVSPGFVLSGMTRSCAAEIAGLSFQLIDLASVTGEDIQMLVCVINTCQHHEVMISNGHASTTRIVRTPMREEVLYEGDMRSGNEDDFVLQTTDPYRMAHLSAVLYDTNASPVQEKSVEIQLTTLCAHSSDYFPVTTSHLNFGKTMYWNKHTSLNHKLLALDFSGIVTAVGKNVYNLRVRDHIASCYPVAATAKIIIPEAVCYSTKKLPILKETPCVSYFILAWEILQRMLSKVKQQTES</sequence>
<keyword evidence="16" id="KW-1133">Transmembrane helix</keyword>
<keyword evidence="11" id="KW-0479">Metal-binding</keyword>
<dbReference type="Pfam" id="PF16197">
    <property type="entry name" value="KAsynt_C_assoc"/>
    <property type="match status" value="1"/>
</dbReference>
<keyword evidence="12" id="KW-0547">Nucleotide-binding</keyword>
<keyword evidence="29" id="KW-1185">Reference proteome</keyword>
<keyword evidence="10" id="KW-0812">Transmembrane</keyword>
<evidence type="ECO:0000256" key="22">
    <source>
        <dbReference type="ARBA" id="ARBA00072035"/>
    </source>
</evidence>
<dbReference type="PROSITE" id="PS00674">
    <property type="entry name" value="AAA"/>
    <property type="match status" value="1"/>
</dbReference>
<dbReference type="InterPro" id="IPR000642">
    <property type="entry name" value="Peptidase_M41"/>
</dbReference>
<dbReference type="SUPFAM" id="SSF53901">
    <property type="entry name" value="Thiolase-like"/>
    <property type="match status" value="1"/>
</dbReference>
<dbReference type="InterPro" id="IPR003959">
    <property type="entry name" value="ATPase_AAA_core"/>
</dbReference>
<evidence type="ECO:0000256" key="7">
    <source>
        <dbReference type="ARBA" id="ARBA00022553"/>
    </source>
</evidence>
<dbReference type="Gene3D" id="1.10.8.60">
    <property type="match status" value="1"/>
</dbReference>
<evidence type="ECO:0000256" key="23">
    <source>
        <dbReference type="ARBA" id="ARBA00078792"/>
    </source>
</evidence>
<dbReference type="Gene3D" id="1.20.58.760">
    <property type="entry name" value="Peptidase M41"/>
    <property type="match status" value="1"/>
</dbReference>
<dbReference type="OrthoDB" id="329835at2759"/>
<dbReference type="InterPro" id="IPR049900">
    <property type="entry name" value="PKS_mFAS_DH"/>
</dbReference>
<feature type="active site" description="Proton acceptor; for dehydratase activity" evidence="25">
    <location>
        <position position="1682"/>
    </location>
</feature>
<name>A0A7J5XGR6_DISMA</name>
<dbReference type="SMART" id="SM00382">
    <property type="entry name" value="AAA"/>
    <property type="match status" value="1"/>
</dbReference>
<proteinExistence type="inferred from homology"/>
<dbReference type="Pfam" id="PF00109">
    <property type="entry name" value="ketoacyl-synt"/>
    <property type="match status" value="1"/>
</dbReference>
<dbReference type="GO" id="GO:0004176">
    <property type="term" value="F:ATP-dependent peptidase activity"/>
    <property type="evidence" value="ECO:0007669"/>
    <property type="project" value="InterPro"/>
</dbReference>
<evidence type="ECO:0000256" key="4">
    <source>
        <dbReference type="ARBA" id="ARBA00010044"/>
    </source>
</evidence>
<evidence type="ECO:0000256" key="6">
    <source>
        <dbReference type="ARBA" id="ARBA00022450"/>
    </source>
</evidence>
<dbReference type="Pfam" id="PF01434">
    <property type="entry name" value="Peptidase_M41"/>
    <property type="match status" value="1"/>
</dbReference>
<dbReference type="GO" id="GO:0004314">
    <property type="term" value="F:[acyl-carrier-protein] S-malonyltransferase activity"/>
    <property type="evidence" value="ECO:0007669"/>
    <property type="project" value="UniProtKB-EC"/>
</dbReference>
<evidence type="ECO:0000256" key="25">
    <source>
        <dbReference type="PROSITE-ProRule" id="PRU01363"/>
    </source>
</evidence>
<dbReference type="InterPro" id="IPR014043">
    <property type="entry name" value="Acyl_transferase_dom"/>
</dbReference>
<dbReference type="CDD" id="cd00833">
    <property type="entry name" value="PKS"/>
    <property type="match status" value="1"/>
</dbReference>
<comment type="caution">
    <text evidence="28">The sequence shown here is derived from an EMBL/GenBank/DDBJ whole genome shotgun (WGS) entry which is preliminary data.</text>
</comment>
<evidence type="ECO:0000313" key="28">
    <source>
        <dbReference type="EMBL" id="KAF3836276.1"/>
    </source>
</evidence>
<dbReference type="UniPathway" id="UPA00094"/>
<dbReference type="FunFam" id="1.10.8.60:FF:000001">
    <property type="entry name" value="ATP-dependent zinc metalloprotease FtsH"/>
    <property type="match status" value="1"/>
</dbReference>